<keyword evidence="1" id="KW-0472">Membrane</keyword>
<dbReference type="RefSeq" id="WP_146173104.1">
    <property type="nucleotide sequence ID" value="NZ_QBKU01000002.1"/>
</dbReference>
<dbReference type="OrthoDB" id="7849390at2"/>
<keyword evidence="1" id="KW-0812">Transmembrane</keyword>
<reference evidence="2 3" key="1">
    <citation type="submission" date="2018-04" db="EMBL/GenBank/DDBJ databases">
        <title>Genomic Encyclopedia of Archaeal and Bacterial Type Strains, Phase II (KMG-II): from individual species to whole genera.</title>
        <authorList>
            <person name="Goeker M."/>
        </authorList>
    </citation>
    <scope>NUCLEOTIDE SEQUENCE [LARGE SCALE GENOMIC DNA]</scope>
    <source>
        <strain evidence="2 3">DSM 12244</strain>
    </source>
</reference>
<comment type="caution">
    <text evidence="2">The sequence shown here is derived from an EMBL/GenBank/DDBJ whole genome shotgun (WGS) entry which is preliminary data.</text>
</comment>
<sequence>MTKIRRLSTFALICILPMLVYYPYEALSWNLDLSFLDWGRWTRNDRWVDPYAEIPLTTRIVFFCVWLVPTALGWLAYATGASMLWLLRGGTVFDFRIANRLVWVGLLIFGSATASLLAGAVSPMIRSWHNAGGHLPLRFWYDSGNIGLAFSGLAFFFLGLVMREAIRIARENEEFI</sequence>
<name>A0A2T6CIC9_9RHOB</name>
<dbReference type="Proteomes" id="UP000244092">
    <property type="component" value="Unassembled WGS sequence"/>
</dbReference>
<feature type="transmembrane region" description="Helical" evidence="1">
    <location>
        <begin position="60"/>
        <end position="80"/>
    </location>
</feature>
<accession>A0A2T6CIC9</accession>
<gene>
    <name evidence="2" type="ORF">C8N31_102368</name>
</gene>
<evidence type="ECO:0000313" key="2">
    <source>
        <dbReference type="EMBL" id="PTX75263.1"/>
    </source>
</evidence>
<evidence type="ECO:0008006" key="4">
    <source>
        <dbReference type="Google" id="ProtNLM"/>
    </source>
</evidence>
<feature type="transmembrane region" description="Helical" evidence="1">
    <location>
        <begin position="101"/>
        <end position="125"/>
    </location>
</feature>
<protein>
    <recommendedName>
        <fullName evidence="4">DUF2975 family protein</fullName>
    </recommendedName>
</protein>
<organism evidence="2 3">
    <name type="scientific">Sulfitobacter mediterraneus</name>
    <dbReference type="NCBI Taxonomy" id="83219"/>
    <lineage>
        <taxon>Bacteria</taxon>
        <taxon>Pseudomonadati</taxon>
        <taxon>Pseudomonadota</taxon>
        <taxon>Alphaproteobacteria</taxon>
        <taxon>Rhodobacterales</taxon>
        <taxon>Roseobacteraceae</taxon>
        <taxon>Sulfitobacter</taxon>
    </lineage>
</organism>
<feature type="transmembrane region" description="Helical" evidence="1">
    <location>
        <begin position="145"/>
        <end position="162"/>
    </location>
</feature>
<proteinExistence type="predicted"/>
<evidence type="ECO:0000256" key="1">
    <source>
        <dbReference type="SAM" id="Phobius"/>
    </source>
</evidence>
<keyword evidence="1" id="KW-1133">Transmembrane helix</keyword>
<evidence type="ECO:0000313" key="3">
    <source>
        <dbReference type="Proteomes" id="UP000244092"/>
    </source>
</evidence>
<feature type="transmembrane region" description="Helical" evidence="1">
    <location>
        <begin position="7"/>
        <end position="24"/>
    </location>
</feature>
<dbReference type="EMBL" id="QBKU01000002">
    <property type="protein sequence ID" value="PTX75263.1"/>
    <property type="molecule type" value="Genomic_DNA"/>
</dbReference>
<dbReference type="AlphaFoldDB" id="A0A2T6CIC9"/>